<comment type="similarity">
    <text evidence="1">Belongs to the fantastic four family.</text>
</comment>
<dbReference type="PANTHER" id="PTHR33155:SF3">
    <property type="entry name" value="PROTEIN FAF-LIKE, CHLOROPLASTIC"/>
    <property type="match status" value="1"/>
</dbReference>
<dbReference type="STRING" id="3469.A0A4Y7IK73"/>
<name>A0A4Y7IK73_PAPSO</name>
<evidence type="ECO:0000313" key="4">
    <source>
        <dbReference type="Proteomes" id="UP000316621"/>
    </source>
</evidence>
<dbReference type="InterPro" id="IPR046431">
    <property type="entry name" value="FAF_dom"/>
</dbReference>
<evidence type="ECO:0000256" key="1">
    <source>
        <dbReference type="ARBA" id="ARBA00008690"/>
    </source>
</evidence>
<organism evidence="3 4">
    <name type="scientific">Papaver somniferum</name>
    <name type="common">Opium poppy</name>
    <dbReference type="NCBI Taxonomy" id="3469"/>
    <lineage>
        <taxon>Eukaryota</taxon>
        <taxon>Viridiplantae</taxon>
        <taxon>Streptophyta</taxon>
        <taxon>Embryophyta</taxon>
        <taxon>Tracheophyta</taxon>
        <taxon>Spermatophyta</taxon>
        <taxon>Magnoliopsida</taxon>
        <taxon>Ranunculales</taxon>
        <taxon>Papaveraceae</taxon>
        <taxon>Papaveroideae</taxon>
        <taxon>Papaver</taxon>
    </lineage>
</organism>
<dbReference type="PANTHER" id="PTHR33155">
    <property type="entry name" value="FANTASTIC FOUR-LIKE PROTEIN (DUF3049)"/>
    <property type="match status" value="1"/>
</dbReference>
<evidence type="ECO:0000313" key="3">
    <source>
        <dbReference type="EMBL" id="RZC48132.1"/>
    </source>
</evidence>
<proteinExistence type="inferred from homology"/>
<feature type="domain" description="FAF" evidence="2">
    <location>
        <begin position="205"/>
        <end position="259"/>
    </location>
</feature>
<dbReference type="Proteomes" id="UP000316621">
    <property type="component" value="Chromosome 1"/>
</dbReference>
<dbReference type="AlphaFoldDB" id="A0A4Y7IK73"/>
<reference evidence="3 4" key="1">
    <citation type="journal article" date="2018" name="Science">
        <title>The opium poppy genome and morphinan production.</title>
        <authorList>
            <person name="Guo L."/>
            <person name="Winzer T."/>
            <person name="Yang X."/>
            <person name="Li Y."/>
            <person name="Ning Z."/>
            <person name="He Z."/>
            <person name="Teodor R."/>
            <person name="Lu Y."/>
            <person name="Bowser T.A."/>
            <person name="Graham I.A."/>
            <person name="Ye K."/>
        </authorList>
    </citation>
    <scope>NUCLEOTIDE SEQUENCE [LARGE SCALE GENOMIC DNA]</scope>
    <source>
        <strain evidence="4">cv. HN1</strain>
        <tissue evidence="3">Leaves</tissue>
    </source>
</reference>
<dbReference type="OMA" id="CEGFASY"/>
<dbReference type="Pfam" id="PF11250">
    <property type="entry name" value="FAF"/>
    <property type="match status" value="1"/>
</dbReference>
<protein>
    <recommendedName>
        <fullName evidence="2">FAF domain-containing protein</fullName>
    </recommendedName>
</protein>
<dbReference type="InterPro" id="IPR021410">
    <property type="entry name" value="FAF"/>
</dbReference>
<dbReference type="OrthoDB" id="1303570at2759"/>
<sequence>MSSVNQQAQGFGSILGFECEKTKYNTTTNSIRRTLSAVDMSSKKWLSSTQSEVSPLRKIASSDELQIAADQDIVEEKNDLSQQQQPGQVDIWCSILTQNSSHLPPPYVHPLVKQSKSCLSLKSLEICTENLGSESGSDGYPHSDISLSDTEEQEAIEQVVVVKERSELVKVDKNEVEVVNYSKKYSSPPPAACRSFPPPLKSLSKFPPPLKSLSKPGGGGIQMKTHRKDGRLVLEAVSVPTSINFFNAQRRDGRLVLTFVSPIRESKSESEDIFETDEEVDLECSHDIEIEDEEAEENKGILLEMIPKLPTGVINVHRSALMVNKFTGLTNNRNNLISCWSSSSTKLLPQSLPISPQPTLASGAPRLVPKQQTVAATAAVVEPTFNKYEYCWRKDTTSSMVPVSGIHHLLNQQQSLPNTKKTYNHHHHNNDNNLLTRKNNYYINNNNNNSKGGHDYKEEKQMNGIREKQVVDQHLIVPAFCKPEPRKTSVFWEPPHCIATS</sequence>
<dbReference type="EMBL" id="CM010715">
    <property type="protein sequence ID" value="RZC48132.1"/>
    <property type="molecule type" value="Genomic_DNA"/>
</dbReference>
<accession>A0A4Y7IK73</accession>
<gene>
    <name evidence="3" type="ORF">C5167_041063</name>
</gene>
<evidence type="ECO:0000259" key="2">
    <source>
        <dbReference type="Pfam" id="PF11250"/>
    </source>
</evidence>
<dbReference type="Gramene" id="RZC48132">
    <property type="protein sequence ID" value="RZC48132"/>
    <property type="gene ID" value="C5167_041063"/>
</dbReference>
<keyword evidence="4" id="KW-1185">Reference proteome</keyword>